<dbReference type="GO" id="GO:0016787">
    <property type="term" value="F:hydrolase activity"/>
    <property type="evidence" value="ECO:0007669"/>
    <property type="project" value="UniProtKB-KW"/>
</dbReference>
<dbReference type="InterPro" id="IPR051532">
    <property type="entry name" value="Ester_Hydrolysis_Enzymes"/>
</dbReference>
<sequence length="295" mass="33488">MKRILKGLLFLLLIVCVLGISFTVMSEKLNPSNSHVNLSKNAKVNIVALGDSLTQGVGDPKKSGGYVSRIKEQLQKRGYKNVESYNYGIAGQRSDQINARIKQNKNGLTNKLRKANVIVLTVGGNDLLQSLQKNALIGSESQFERNMDGAIKKYQNNLQTFLSHVRRVNATAPIYVYGIYNPVYVYFPNVTNISQYVDKFNVITSNKVKQYRRIHFVDINELTYGQFKTKEQRLKLENSNKSISINPFNLIELDGSQGEINNYISPTDHFHPNDKGYNFMTSQLLRAMEKNKDIK</sequence>
<evidence type="ECO:0000313" key="1">
    <source>
        <dbReference type="EMBL" id="GAA6114675.1"/>
    </source>
</evidence>
<gene>
    <name evidence="1" type="ORF">AP20H10_10380</name>
</gene>
<protein>
    <submittedName>
        <fullName evidence="1">SGNH/GDSL hydrolase family protein</fullName>
    </submittedName>
</protein>
<dbReference type="Gene3D" id="3.40.50.1110">
    <property type="entry name" value="SGNH hydrolase"/>
    <property type="match status" value="1"/>
</dbReference>
<comment type="caution">
    <text evidence="1">The sequence shown here is derived from an EMBL/GenBank/DDBJ whole genome shotgun (WGS) entry which is preliminary data.</text>
</comment>
<name>A0ABP9ZIR8_9LACO</name>
<dbReference type="InterPro" id="IPR036514">
    <property type="entry name" value="SGNH_hydro_sf"/>
</dbReference>
<dbReference type="SUPFAM" id="SSF52266">
    <property type="entry name" value="SGNH hydrolase"/>
    <property type="match status" value="1"/>
</dbReference>
<dbReference type="EMBL" id="BAABVV010000037">
    <property type="protein sequence ID" value="GAA6114675.1"/>
    <property type="molecule type" value="Genomic_DNA"/>
</dbReference>
<dbReference type="PANTHER" id="PTHR30383">
    <property type="entry name" value="THIOESTERASE 1/PROTEASE 1/LYSOPHOSPHOLIPASE L1"/>
    <property type="match status" value="1"/>
</dbReference>
<dbReference type="Proteomes" id="UP001438112">
    <property type="component" value="Unassembled WGS sequence"/>
</dbReference>
<dbReference type="Pfam" id="PF00657">
    <property type="entry name" value="Lipase_GDSL"/>
    <property type="match status" value="1"/>
</dbReference>
<dbReference type="PANTHER" id="PTHR30383:SF27">
    <property type="entry name" value="SPORE GERMINATION LIPASE LIPC"/>
    <property type="match status" value="1"/>
</dbReference>
<dbReference type="RefSeq" id="WP_353318256.1">
    <property type="nucleotide sequence ID" value="NZ_BAABVV010000037.1"/>
</dbReference>
<accession>A0ABP9ZIR8</accession>
<organism evidence="1 2">
    <name type="scientific">Apilactobacillus apinorum</name>
    <dbReference type="NCBI Taxonomy" id="1218495"/>
    <lineage>
        <taxon>Bacteria</taxon>
        <taxon>Bacillati</taxon>
        <taxon>Bacillota</taxon>
        <taxon>Bacilli</taxon>
        <taxon>Lactobacillales</taxon>
        <taxon>Lactobacillaceae</taxon>
        <taxon>Apilactobacillus</taxon>
    </lineage>
</organism>
<dbReference type="InterPro" id="IPR001087">
    <property type="entry name" value="GDSL"/>
</dbReference>
<proteinExistence type="predicted"/>
<keyword evidence="1" id="KW-0378">Hydrolase</keyword>
<keyword evidence="2" id="KW-1185">Reference proteome</keyword>
<reference evidence="1 2" key="1">
    <citation type="submission" date="2024-03" db="EMBL/GenBank/DDBJ databases">
        <title>Inconsistent identification of Apilactobacillus kunkeei-related strains obtained by well-developed overall genome related indices.</title>
        <authorList>
            <person name="Maeno S."/>
            <person name="Endo A."/>
        </authorList>
    </citation>
    <scope>NUCLEOTIDE SEQUENCE [LARGE SCALE GENOMIC DNA]</scope>
    <source>
        <strain evidence="1 2">20H-10</strain>
    </source>
</reference>
<evidence type="ECO:0000313" key="2">
    <source>
        <dbReference type="Proteomes" id="UP001438112"/>
    </source>
</evidence>